<proteinExistence type="predicted"/>
<feature type="domain" description="6-phosphogluconate dehydrogenase NADP-binding" evidence="1">
    <location>
        <begin position="5"/>
        <end position="60"/>
    </location>
</feature>
<dbReference type="Proteomes" id="UP000464214">
    <property type="component" value="Chromosome"/>
</dbReference>
<accession>A0A6P1NRD1</accession>
<dbReference type="InterPro" id="IPR051783">
    <property type="entry name" value="NAD(P)-dependent_oxidoreduct"/>
</dbReference>
<dbReference type="Gene3D" id="3.40.50.720">
    <property type="entry name" value="NAD(P)-binding Rossmann-like Domain"/>
    <property type="match status" value="1"/>
</dbReference>
<dbReference type="RefSeq" id="WP_160688458.1">
    <property type="nucleotide sequence ID" value="NZ_CP047897.1"/>
</dbReference>
<evidence type="ECO:0000259" key="1">
    <source>
        <dbReference type="Pfam" id="PF03446"/>
    </source>
</evidence>
<organism evidence="2 3">
    <name type="scientific">Nibribacter ruber</name>
    <dbReference type="NCBI Taxonomy" id="2698458"/>
    <lineage>
        <taxon>Bacteria</taxon>
        <taxon>Pseudomonadati</taxon>
        <taxon>Bacteroidota</taxon>
        <taxon>Cytophagia</taxon>
        <taxon>Cytophagales</taxon>
        <taxon>Hymenobacteraceae</taxon>
        <taxon>Nibribacter</taxon>
    </lineage>
</organism>
<dbReference type="PANTHER" id="PTHR48079:SF6">
    <property type="entry name" value="NAD(P)-BINDING DOMAIN-CONTAINING PROTEIN-RELATED"/>
    <property type="match status" value="1"/>
</dbReference>
<dbReference type="InterPro" id="IPR006115">
    <property type="entry name" value="6PGDH_NADP-bd"/>
</dbReference>
<keyword evidence="3" id="KW-1185">Reference proteome</keyword>
<dbReference type="GO" id="GO:0004029">
    <property type="term" value="F:aldehyde dehydrogenase (NAD+) activity"/>
    <property type="evidence" value="ECO:0007669"/>
    <property type="project" value="TreeGrafter"/>
</dbReference>
<name>A0A6P1NRD1_9BACT</name>
<dbReference type="PANTHER" id="PTHR48079">
    <property type="entry name" value="PROTEIN YEEZ"/>
    <property type="match status" value="1"/>
</dbReference>
<reference evidence="2 3" key="1">
    <citation type="submission" date="2020-01" db="EMBL/GenBank/DDBJ databases">
        <authorList>
            <person name="Kim M."/>
        </authorList>
    </citation>
    <scope>NUCLEOTIDE SEQUENCE [LARGE SCALE GENOMIC DNA]</scope>
    <source>
        <strain evidence="2 3">BT10</strain>
    </source>
</reference>
<dbReference type="KEGG" id="nib:GU926_01755"/>
<evidence type="ECO:0000313" key="3">
    <source>
        <dbReference type="Proteomes" id="UP000464214"/>
    </source>
</evidence>
<dbReference type="SUPFAM" id="SSF51735">
    <property type="entry name" value="NAD(P)-binding Rossmann-fold domains"/>
    <property type="match status" value="1"/>
</dbReference>
<dbReference type="AlphaFoldDB" id="A0A6P1NRD1"/>
<dbReference type="CDD" id="cd05266">
    <property type="entry name" value="SDR_a4"/>
    <property type="match status" value="1"/>
</dbReference>
<gene>
    <name evidence="2" type="ORF">GU926_01755</name>
</gene>
<evidence type="ECO:0000313" key="2">
    <source>
        <dbReference type="EMBL" id="QHL86237.1"/>
    </source>
</evidence>
<dbReference type="EMBL" id="CP047897">
    <property type="protein sequence ID" value="QHL86237.1"/>
    <property type="molecule type" value="Genomic_DNA"/>
</dbReference>
<sequence>MAQKTISVLGCGWLGLPLAQALVEAGYRVKGSTTTPEKVEVLQQSGIEPFLLSFPENSPKTDLATFLEADVLVFNLPPKRTETGAQTYEETLAQVLVNLPTKTTNILFISSTSVYPDLHREVTEQDAIASSDSPSLLLRCEYQVQQAVGVHATIVRFGGLMGGKRHPGRFLAGRKDVPQPLAPVNMIHLQDCVGVLQGILQEEAWGETFNACAPSHPSRQEFYTAAAQQLGLVPPHFLAEKTTSFKIINSQALMERLSYSFVYPDLMACLADSGF</sequence>
<protein>
    <submittedName>
        <fullName evidence="2">SDR family NAD(P)-dependent oxidoreductase</fullName>
    </submittedName>
</protein>
<dbReference type="GO" id="GO:0005737">
    <property type="term" value="C:cytoplasm"/>
    <property type="evidence" value="ECO:0007669"/>
    <property type="project" value="TreeGrafter"/>
</dbReference>
<dbReference type="InterPro" id="IPR036291">
    <property type="entry name" value="NAD(P)-bd_dom_sf"/>
</dbReference>
<dbReference type="Pfam" id="PF03446">
    <property type="entry name" value="NAD_binding_2"/>
    <property type="match status" value="1"/>
</dbReference>
<dbReference type="GO" id="GO:0050661">
    <property type="term" value="F:NADP binding"/>
    <property type="evidence" value="ECO:0007669"/>
    <property type="project" value="InterPro"/>
</dbReference>